<keyword evidence="2" id="KW-1185">Reference proteome</keyword>
<proteinExistence type="predicted"/>
<evidence type="ECO:0000313" key="2">
    <source>
        <dbReference type="Proteomes" id="UP001519293"/>
    </source>
</evidence>
<accession>A0ABS4RKX7</accession>
<evidence type="ECO:0008006" key="3">
    <source>
        <dbReference type="Google" id="ProtNLM"/>
    </source>
</evidence>
<organism evidence="1 2">
    <name type="scientific">Cytobacillus eiseniae</name>
    <dbReference type="NCBI Taxonomy" id="762947"/>
    <lineage>
        <taxon>Bacteria</taxon>
        <taxon>Bacillati</taxon>
        <taxon>Bacillota</taxon>
        <taxon>Bacilli</taxon>
        <taxon>Bacillales</taxon>
        <taxon>Bacillaceae</taxon>
        <taxon>Cytobacillus</taxon>
    </lineage>
</organism>
<gene>
    <name evidence="1" type="ORF">J2Z40_003536</name>
</gene>
<dbReference type="RefSeq" id="WP_245350151.1">
    <property type="nucleotide sequence ID" value="NZ_JAGIKZ010000030.1"/>
</dbReference>
<protein>
    <recommendedName>
        <fullName evidence="3">YokE-like PH domain-containing protein</fullName>
    </recommendedName>
</protein>
<reference evidence="1 2" key="1">
    <citation type="submission" date="2021-03" db="EMBL/GenBank/DDBJ databases">
        <title>Genomic Encyclopedia of Type Strains, Phase IV (KMG-IV): sequencing the most valuable type-strain genomes for metagenomic binning, comparative biology and taxonomic classification.</title>
        <authorList>
            <person name="Goeker M."/>
        </authorList>
    </citation>
    <scope>NUCLEOTIDE SEQUENCE [LARGE SCALE GENOMIC DNA]</scope>
    <source>
        <strain evidence="1 2">DSM 26675</strain>
    </source>
</reference>
<evidence type="ECO:0000313" key="1">
    <source>
        <dbReference type="EMBL" id="MBP2242954.1"/>
    </source>
</evidence>
<sequence length="170" mass="19841">MSLDEYYAMNDNACNTLKRMERQKMSGIKSALEEKFEEIFEYKPWLEDASWVRNAVDYICQGKGKKEDVIAIIDTSISNKGKSGLVLTTDSVCVKESSNFTTKFIARYEDIDYTYINEDRFLGVDITALELNMKYGTQYKISLDQISKRRLMEFLDYASSLYEEEDELVW</sequence>
<dbReference type="Proteomes" id="UP001519293">
    <property type="component" value="Unassembled WGS sequence"/>
</dbReference>
<dbReference type="EMBL" id="JAGIKZ010000030">
    <property type="protein sequence ID" value="MBP2242954.1"/>
    <property type="molecule type" value="Genomic_DNA"/>
</dbReference>
<comment type="caution">
    <text evidence="1">The sequence shown here is derived from an EMBL/GenBank/DDBJ whole genome shotgun (WGS) entry which is preliminary data.</text>
</comment>
<name>A0ABS4RKX7_9BACI</name>